<accession>A0ABQ1PGW7</accession>
<comment type="caution">
    <text evidence="1">The sequence shown here is derived from an EMBL/GenBank/DDBJ whole genome shotgun (WGS) entry which is preliminary data.</text>
</comment>
<keyword evidence="2" id="KW-1185">Reference proteome</keyword>
<dbReference type="Proteomes" id="UP000638188">
    <property type="component" value="Unassembled WGS sequence"/>
</dbReference>
<proteinExistence type="predicted"/>
<dbReference type="EMBL" id="BMFF01000003">
    <property type="protein sequence ID" value="GGC97049.1"/>
    <property type="molecule type" value="Genomic_DNA"/>
</dbReference>
<evidence type="ECO:0000313" key="2">
    <source>
        <dbReference type="Proteomes" id="UP000638188"/>
    </source>
</evidence>
<protein>
    <submittedName>
        <fullName evidence="1">Uncharacterized protein</fullName>
    </submittedName>
</protein>
<evidence type="ECO:0000313" key="1">
    <source>
        <dbReference type="EMBL" id="GGC97049.1"/>
    </source>
</evidence>
<organism evidence="1 2">
    <name type="scientific">Halopseudomonas salina</name>
    <dbReference type="NCBI Taxonomy" id="1323744"/>
    <lineage>
        <taxon>Bacteria</taxon>
        <taxon>Pseudomonadati</taxon>
        <taxon>Pseudomonadota</taxon>
        <taxon>Gammaproteobacteria</taxon>
        <taxon>Pseudomonadales</taxon>
        <taxon>Pseudomonadaceae</taxon>
        <taxon>Halopseudomonas</taxon>
    </lineage>
</organism>
<name>A0ABQ1PGW7_9GAMM</name>
<gene>
    <name evidence="1" type="ORF">GCM10007418_15590</name>
</gene>
<sequence length="70" mass="7826">MEINLWSALKVFSRWVTGWLLRMVGCPGTSECPLRAYFGYAWVYIGVIDAATVFFKDNAQSAGLKFASLT</sequence>
<reference evidence="2" key="1">
    <citation type="journal article" date="2019" name="Int. J. Syst. Evol. Microbiol.">
        <title>The Global Catalogue of Microorganisms (GCM) 10K type strain sequencing project: providing services to taxonomists for standard genome sequencing and annotation.</title>
        <authorList>
            <consortium name="The Broad Institute Genomics Platform"/>
            <consortium name="The Broad Institute Genome Sequencing Center for Infectious Disease"/>
            <person name="Wu L."/>
            <person name="Ma J."/>
        </authorList>
    </citation>
    <scope>NUCLEOTIDE SEQUENCE [LARGE SCALE GENOMIC DNA]</scope>
    <source>
        <strain evidence="2">CGMCC 1.12482</strain>
    </source>
</reference>